<dbReference type="SUPFAM" id="SSF81901">
    <property type="entry name" value="HCP-like"/>
    <property type="match status" value="2"/>
</dbReference>
<dbReference type="Gene3D" id="1.25.40.10">
    <property type="entry name" value="Tetratricopeptide repeat domain"/>
    <property type="match status" value="2"/>
</dbReference>
<sequence>MKSLQKYLVFISIFICFSLQNSWAKSIEQADIYFQQQQYKLAIDEYLSLADAGNARAYYQLGAIYYNGFGIEKSEAQALIWFALAAEYDFENSAEIVNELLAGASAADQDKLLGIIAQFKKNYGKQGIQDKYFPQFNEANLSEKIIYSNGKQLDASYETTDEGFIESDDSSTTFEEELFDDEEGFTEQTFQSSKVLENFNNRPYLLVVDYDIAPDGSRRNFNPVQVIGNPNKGILDLSYSNSLKPTFKGKSVNFVHRSYLGVANYGPFEIRREMGFLYSRVTRYVRKLADSKVPKEQYQHAAALMYFTWLKQEEGQVEALLKSSSEGGYIPAQFEYGLLLYREQKNIKLAVELISKAALQGFTQAEYRLGRLILDSPWIIQDDKRALFWLELAAQKAHVGATLKTSEVKLLSKNKKLLDALGAIDLLAKLPETEAENPEYLYLQALAHNNMRPRKLSVAVTYIREAIELGNDRGWDVTLWQDTLKRWTSGGSVTIVEMATDD</sequence>
<dbReference type="InterPro" id="IPR006597">
    <property type="entry name" value="Sel1-like"/>
</dbReference>
<evidence type="ECO:0008006" key="4">
    <source>
        <dbReference type="Google" id="ProtNLM"/>
    </source>
</evidence>
<dbReference type="Proteomes" id="UP001301442">
    <property type="component" value="Chromosome"/>
</dbReference>
<feature type="chain" id="PRO_5047549800" description="Sel1 repeat family protein" evidence="1">
    <location>
        <begin position="25"/>
        <end position="502"/>
    </location>
</feature>
<accession>A0ABZ0GMV1</accession>
<dbReference type="Pfam" id="PF08238">
    <property type="entry name" value="Sel1"/>
    <property type="match status" value="3"/>
</dbReference>
<keyword evidence="1" id="KW-0732">Signal</keyword>
<dbReference type="PANTHER" id="PTHR11102">
    <property type="entry name" value="SEL-1-LIKE PROTEIN"/>
    <property type="match status" value="1"/>
</dbReference>
<dbReference type="InterPro" id="IPR011990">
    <property type="entry name" value="TPR-like_helical_dom_sf"/>
</dbReference>
<organism evidence="2 3">
    <name type="scientific">Thalassotalea fonticola</name>
    <dbReference type="NCBI Taxonomy" id="3065649"/>
    <lineage>
        <taxon>Bacteria</taxon>
        <taxon>Pseudomonadati</taxon>
        <taxon>Pseudomonadota</taxon>
        <taxon>Gammaproteobacteria</taxon>
        <taxon>Alteromonadales</taxon>
        <taxon>Colwelliaceae</taxon>
        <taxon>Thalassotalea</taxon>
    </lineage>
</organism>
<dbReference type="EMBL" id="CP136600">
    <property type="protein sequence ID" value="WOH37015.1"/>
    <property type="molecule type" value="Genomic_DNA"/>
</dbReference>
<dbReference type="RefSeq" id="WP_348395809.1">
    <property type="nucleotide sequence ID" value="NZ_CP136600.1"/>
</dbReference>
<dbReference type="InterPro" id="IPR050767">
    <property type="entry name" value="Sel1_AlgK"/>
</dbReference>
<evidence type="ECO:0000313" key="2">
    <source>
        <dbReference type="EMBL" id="WOH37015.1"/>
    </source>
</evidence>
<reference evidence="2 3" key="1">
    <citation type="submission" date="2023-09" db="EMBL/GenBank/DDBJ databases">
        <authorList>
            <person name="Qi X."/>
        </authorList>
    </citation>
    <scope>NUCLEOTIDE SEQUENCE [LARGE SCALE GENOMIC DNA]</scope>
    <source>
        <strain evidence="2 3">S1-1</strain>
    </source>
</reference>
<evidence type="ECO:0000313" key="3">
    <source>
        <dbReference type="Proteomes" id="UP001301442"/>
    </source>
</evidence>
<dbReference type="PANTHER" id="PTHR11102:SF160">
    <property type="entry name" value="ERAD-ASSOCIATED E3 UBIQUITIN-PROTEIN LIGASE COMPONENT HRD3"/>
    <property type="match status" value="1"/>
</dbReference>
<dbReference type="SMART" id="SM00671">
    <property type="entry name" value="SEL1"/>
    <property type="match status" value="3"/>
</dbReference>
<gene>
    <name evidence="2" type="ORF">RI844_16835</name>
</gene>
<feature type="signal peptide" evidence="1">
    <location>
        <begin position="1"/>
        <end position="24"/>
    </location>
</feature>
<keyword evidence="3" id="KW-1185">Reference proteome</keyword>
<protein>
    <recommendedName>
        <fullName evidence="4">Sel1 repeat family protein</fullName>
    </recommendedName>
</protein>
<evidence type="ECO:0000256" key="1">
    <source>
        <dbReference type="SAM" id="SignalP"/>
    </source>
</evidence>
<name>A0ABZ0GMV1_9GAMM</name>
<proteinExistence type="predicted"/>